<dbReference type="EMBL" id="JARKIB010000243">
    <property type="protein sequence ID" value="KAJ7720160.1"/>
    <property type="molecule type" value="Genomic_DNA"/>
</dbReference>
<accession>A0AAD7MJW6</accession>
<keyword evidence="2" id="KW-1185">Reference proteome</keyword>
<proteinExistence type="predicted"/>
<organism evidence="1 2">
    <name type="scientific">Mycena metata</name>
    <dbReference type="NCBI Taxonomy" id="1033252"/>
    <lineage>
        <taxon>Eukaryota</taxon>
        <taxon>Fungi</taxon>
        <taxon>Dikarya</taxon>
        <taxon>Basidiomycota</taxon>
        <taxon>Agaricomycotina</taxon>
        <taxon>Agaricomycetes</taxon>
        <taxon>Agaricomycetidae</taxon>
        <taxon>Agaricales</taxon>
        <taxon>Marasmiineae</taxon>
        <taxon>Mycenaceae</taxon>
        <taxon>Mycena</taxon>
    </lineage>
</organism>
<sequence length="513" mass="57782">MAASDSGEEFEWGEKEMKEFFDSLGPHMRPKALLQPQEARQKADEIRRELFTSWNRLRPIVLAYEEVIQRRWKKRTAIKRKQVLADIDPDLPKEHAPEISALKDDDDGRKLSRNTFLLPYLNLEDLSINNGTQFLGLLHARAYHFPPKFAWFDSQTLGFGIVAGGVARYHGVGCAVVASGDESTYRKVLEYSERLNPADESSPDGAQMEMVSRESMSFGDGLAVLEMQAKLLAFLLAVVSMILSDLDLTHPTPAAPLPAPAIPILNTALQWQSSAHINALRPYGPPPSFSIDDIAVMIESQYELAVQHLADLRTDLMYLSETLQSYYDHRIETIHGETPSSLIQGRTVSAMLADAYSFLTFYHVAKAIIEDFRVVQSKYPDGPARGRELPPAYEEAFRRLHPILGLIEERVTKAHHQTICSSAALRVGITIDSTDASFRIHKFAFASRPDDKLYTFMTILLQEEQTHMWQVGRIFDQLDRITQDPAAHQRISPLIANLLAHWGVANDCKTILS</sequence>
<evidence type="ECO:0000313" key="1">
    <source>
        <dbReference type="EMBL" id="KAJ7720160.1"/>
    </source>
</evidence>
<dbReference type="Proteomes" id="UP001215598">
    <property type="component" value="Unassembled WGS sequence"/>
</dbReference>
<comment type="caution">
    <text evidence="1">The sequence shown here is derived from an EMBL/GenBank/DDBJ whole genome shotgun (WGS) entry which is preliminary data.</text>
</comment>
<protein>
    <submittedName>
        <fullName evidence="1">Uncharacterized protein</fullName>
    </submittedName>
</protein>
<evidence type="ECO:0000313" key="2">
    <source>
        <dbReference type="Proteomes" id="UP001215598"/>
    </source>
</evidence>
<dbReference type="PANTHER" id="PTHR40788:SF2">
    <property type="entry name" value="CLR5 DOMAIN-CONTAINING PROTEIN"/>
    <property type="match status" value="1"/>
</dbReference>
<dbReference type="AlphaFoldDB" id="A0AAD7MJW6"/>
<gene>
    <name evidence="1" type="ORF">B0H16DRAFT_1793617</name>
</gene>
<dbReference type="PANTHER" id="PTHR40788">
    <property type="entry name" value="CLR5 DOMAIN-CONTAINING PROTEIN-RELATED"/>
    <property type="match status" value="1"/>
</dbReference>
<name>A0AAD7MJW6_9AGAR</name>
<reference evidence="1" key="1">
    <citation type="submission" date="2023-03" db="EMBL/GenBank/DDBJ databases">
        <title>Massive genome expansion in bonnet fungi (Mycena s.s.) driven by repeated elements and novel gene families across ecological guilds.</title>
        <authorList>
            <consortium name="Lawrence Berkeley National Laboratory"/>
            <person name="Harder C.B."/>
            <person name="Miyauchi S."/>
            <person name="Viragh M."/>
            <person name="Kuo A."/>
            <person name="Thoen E."/>
            <person name="Andreopoulos B."/>
            <person name="Lu D."/>
            <person name="Skrede I."/>
            <person name="Drula E."/>
            <person name="Henrissat B."/>
            <person name="Morin E."/>
            <person name="Kohler A."/>
            <person name="Barry K."/>
            <person name="LaButti K."/>
            <person name="Morin E."/>
            <person name="Salamov A."/>
            <person name="Lipzen A."/>
            <person name="Mereny Z."/>
            <person name="Hegedus B."/>
            <person name="Baldrian P."/>
            <person name="Stursova M."/>
            <person name="Weitz H."/>
            <person name="Taylor A."/>
            <person name="Grigoriev I.V."/>
            <person name="Nagy L.G."/>
            <person name="Martin F."/>
            <person name="Kauserud H."/>
        </authorList>
    </citation>
    <scope>NUCLEOTIDE SEQUENCE</scope>
    <source>
        <strain evidence="1">CBHHK182m</strain>
    </source>
</reference>